<gene>
    <name evidence="2" type="ORF">EYF80_054101</name>
</gene>
<sequence length="110" mass="11631">MSPNLRVMALPRVLKAADVFSPAVDSVSDLTHSSPGPTLPQSTTASLRTPEYNSAAEQGSRARGDKNTAGRLPNAPPEPPETGQHAQQPPFRLRVAEVRGSSGCRALAQF</sequence>
<dbReference type="AlphaFoldDB" id="A0A4Z2F3K7"/>
<name>A0A4Z2F3K7_9TELE</name>
<keyword evidence="3" id="KW-1185">Reference proteome</keyword>
<evidence type="ECO:0000256" key="1">
    <source>
        <dbReference type="SAM" id="MobiDB-lite"/>
    </source>
</evidence>
<organism evidence="2 3">
    <name type="scientific">Liparis tanakae</name>
    <name type="common">Tanaka's snailfish</name>
    <dbReference type="NCBI Taxonomy" id="230148"/>
    <lineage>
        <taxon>Eukaryota</taxon>
        <taxon>Metazoa</taxon>
        <taxon>Chordata</taxon>
        <taxon>Craniata</taxon>
        <taxon>Vertebrata</taxon>
        <taxon>Euteleostomi</taxon>
        <taxon>Actinopterygii</taxon>
        <taxon>Neopterygii</taxon>
        <taxon>Teleostei</taxon>
        <taxon>Neoteleostei</taxon>
        <taxon>Acanthomorphata</taxon>
        <taxon>Eupercaria</taxon>
        <taxon>Perciformes</taxon>
        <taxon>Cottioidei</taxon>
        <taxon>Cottales</taxon>
        <taxon>Liparidae</taxon>
        <taxon>Liparis</taxon>
    </lineage>
</organism>
<evidence type="ECO:0000313" key="2">
    <source>
        <dbReference type="EMBL" id="TNN35739.1"/>
    </source>
</evidence>
<feature type="compositionally biased region" description="Polar residues" evidence="1">
    <location>
        <begin position="28"/>
        <end position="57"/>
    </location>
</feature>
<protein>
    <submittedName>
        <fullName evidence="2">Uncharacterized protein</fullName>
    </submittedName>
</protein>
<dbReference type="Proteomes" id="UP000314294">
    <property type="component" value="Unassembled WGS sequence"/>
</dbReference>
<dbReference type="EMBL" id="SRLO01001717">
    <property type="protein sequence ID" value="TNN35739.1"/>
    <property type="molecule type" value="Genomic_DNA"/>
</dbReference>
<evidence type="ECO:0000313" key="3">
    <source>
        <dbReference type="Proteomes" id="UP000314294"/>
    </source>
</evidence>
<comment type="caution">
    <text evidence="2">The sequence shown here is derived from an EMBL/GenBank/DDBJ whole genome shotgun (WGS) entry which is preliminary data.</text>
</comment>
<feature type="region of interest" description="Disordered" evidence="1">
    <location>
        <begin position="25"/>
        <end position="91"/>
    </location>
</feature>
<reference evidence="2 3" key="1">
    <citation type="submission" date="2019-03" db="EMBL/GenBank/DDBJ databases">
        <title>First draft genome of Liparis tanakae, snailfish: a comprehensive survey of snailfish specific genes.</title>
        <authorList>
            <person name="Kim W."/>
            <person name="Song I."/>
            <person name="Jeong J.-H."/>
            <person name="Kim D."/>
            <person name="Kim S."/>
            <person name="Ryu S."/>
            <person name="Song J.Y."/>
            <person name="Lee S.K."/>
        </authorList>
    </citation>
    <scope>NUCLEOTIDE SEQUENCE [LARGE SCALE GENOMIC DNA]</scope>
    <source>
        <tissue evidence="2">Muscle</tissue>
    </source>
</reference>
<accession>A0A4Z2F3K7</accession>
<proteinExistence type="predicted"/>
<dbReference type="OrthoDB" id="10577897at2759"/>